<accession>A0A1B7X479</accession>
<organism evidence="1 2">
    <name type="scientific">Aphanizomenon flos-aquae WA102</name>
    <dbReference type="NCBI Taxonomy" id="1710896"/>
    <lineage>
        <taxon>Bacteria</taxon>
        <taxon>Bacillati</taxon>
        <taxon>Cyanobacteriota</taxon>
        <taxon>Cyanophyceae</taxon>
        <taxon>Nostocales</taxon>
        <taxon>Aphanizomenonaceae</taxon>
        <taxon>Aphanizomenon</taxon>
    </lineage>
</organism>
<dbReference type="PANTHER" id="PTHR40455">
    <property type="entry name" value="ANTITOXIN HIGA"/>
    <property type="match status" value="1"/>
</dbReference>
<dbReference type="AlphaFoldDB" id="A0A1B7X479"/>
<dbReference type="InterPro" id="IPR039060">
    <property type="entry name" value="Antitox_HigA"/>
</dbReference>
<dbReference type="EMBL" id="LJOW01000029">
    <property type="protein sequence ID" value="OBQ44176.1"/>
    <property type="molecule type" value="Genomic_DNA"/>
</dbReference>
<proteinExistence type="predicted"/>
<dbReference type="GO" id="GO:0006355">
    <property type="term" value="P:regulation of DNA-templated transcription"/>
    <property type="evidence" value="ECO:0007669"/>
    <property type="project" value="InterPro"/>
</dbReference>
<dbReference type="Proteomes" id="UP000092093">
    <property type="component" value="Unassembled WGS sequence"/>
</dbReference>
<comment type="caution">
    <text evidence="1">The sequence shown here is derived from an EMBL/GenBank/DDBJ whole genome shotgun (WGS) entry which is preliminary data.</text>
</comment>
<dbReference type="PANTHER" id="PTHR40455:SF1">
    <property type="entry name" value="ANTITOXIN HIGA"/>
    <property type="match status" value="1"/>
</dbReference>
<name>A0A1B7X479_APHFL</name>
<evidence type="ECO:0000313" key="2">
    <source>
        <dbReference type="Proteomes" id="UP000092093"/>
    </source>
</evidence>
<dbReference type="GO" id="GO:0001046">
    <property type="term" value="F:core promoter sequence-specific DNA binding"/>
    <property type="evidence" value="ECO:0007669"/>
    <property type="project" value="TreeGrafter"/>
</dbReference>
<sequence>MEKLITLPPDINTHWNAIAPLLIIRNEDEYEQAIELLNNLIDEIGTNEQHPLYNLLDTLGTLIEVYEKEHYSIPNCSGSDVLAYLMEEHRLSLSDLPEIGTSATIEAILNKHQALTLSQVQQLAQRFQVQPQVFLD</sequence>
<evidence type="ECO:0000313" key="1">
    <source>
        <dbReference type="EMBL" id="OBQ44176.1"/>
    </source>
</evidence>
<reference evidence="1 2" key="1">
    <citation type="submission" date="2015-09" db="EMBL/GenBank/DDBJ databases">
        <title>Aphanizomenon flos-aquae WA102.</title>
        <authorList>
            <person name="Driscoll C."/>
        </authorList>
    </citation>
    <scope>NUCLEOTIDE SEQUENCE [LARGE SCALE GENOMIC DNA]</scope>
    <source>
        <strain evidence="1">WA102</strain>
    </source>
</reference>
<protein>
    <submittedName>
        <fullName evidence="1">Transcriptional regulator</fullName>
    </submittedName>
</protein>
<gene>
    <name evidence="1" type="ORF">AN484_08365</name>
</gene>